<reference evidence="3" key="1">
    <citation type="journal article" date="2019" name="Int. J. Syst. Evol. Microbiol.">
        <title>The Global Catalogue of Microorganisms (GCM) 10K type strain sequencing project: providing services to taxonomists for standard genome sequencing and annotation.</title>
        <authorList>
            <consortium name="The Broad Institute Genomics Platform"/>
            <consortium name="The Broad Institute Genome Sequencing Center for Infectious Disease"/>
            <person name="Wu L."/>
            <person name="Ma J."/>
        </authorList>
    </citation>
    <scope>NUCLEOTIDE SEQUENCE [LARGE SCALE GENOMIC DNA]</scope>
    <source>
        <strain evidence="3">CCUG 50353</strain>
    </source>
</reference>
<feature type="domain" description="Alpha-glycerophosphate oxidase C-terminal" evidence="1">
    <location>
        <begin position="8"/>
        <end position="64"/>
    </location>
</feature>
<dbReference type="Pfam" id="PF16901">
    <property type="entry name" value="DAO_C"/>
    <property type="match status" value="1"/>
</dbReference>
<keyword evidence="3" id="KW-1185">Reference proteome</keyword>
<dbReference type="Gene3D" id="1.10.8.870">
    <property type="entry name" value="Alpha-glycerophosphate oxidase, cap domain"/>
    <property type="match status" value="1"/>
</dbReference>
<dbReference type="InterPro" id="IPR031656">
    <property type="entry name" value="DAO_C"/>
</dbReference>
<comment type="caution">
    <text evidence="2">The sequence shown here is derived from an EMBL/GenBank/DDBJ whole genome shotgun (WGS) entry which is preliminary data.</text>
</comment>
<dbReference type="EMBL" id="JBHSEF010000010">
    <property type="protein sequence ID" value="MFC4354330.1"/>
    <property type="molecule type" value="Genomic_DNA"/>
</dbReference>
<dbReference type="InterPro" id="IPR038299">
    <property type="entry name" value="DAO_C_sf"/>
</dbReference>
<proteinExistence type="predicted"/>
<accession>A0ABV8UTR8</accession>
<dbReference type="Proteomes" id="UP001595733">
    <property type="component" value="Unassembled WGS sequence"/>
</dbReference>
<protein>
    <submittedName>
        <fullName evidence="2">Glycerol-3-phosphate dehydrogenase C-terminal domain-containing protein</fullName>
    </submittedName>
</protein>
<evidence type="ECO:0000313" key="3">
    <source>
        <dbReference type="Proteomes" id="UP001595733"/>
    </source>
</evidence>
<name>A0ABV8UTR8_9BACL</name>
<sequence length="82" mass="9480">MEEAAGTSIMAMLQYGIEYEMVLTPSDFFIRQTGNLLFDIEKVEKYKHLVIEKMKEMLNGSSEQSMRCLEELNDRLVEVAVN</sequence>
<organism evidence="2 3">
    <name type="scientific">Chryseomicrobium palamuruense</name>
    <dbReference type="NCBI Taxonomy" id="682973"/>
    <lineage>
        <taxon>Bacteria</taxon>
        <taxon>Bacillati</taxon>
        <taxon>Bacillota</taxon>
        <taxon>Bacilli</taxon>
        <taxon>Bacillales</taxon>
        <taxon>Caryophanaceae</taxon>
        <taxon>Chryseomicrobium</taxon>
    </lineage>
</organism>
<gene>
    <name evidence="2" type="ORF">ACFO0S_04480</name>
</gene>
<dbReference type="RefSeq" id="WP_378140621.1">
    <property type="nucleotide sequence ID" value="NZ_JBHSEF010000010.1"/>
</dbReference>
<evidence type="ECO:0000313" key="2">
    <source>
        <dbReference type="EMBL" id="MFC4354330.1"/>
    </source>
</evidence>
<evidence type="ECO:0000259" key="1">
    <source>
        <dbReference type="Pfam" id="PF16901"/>
    </source>
</evidence>